<dbReference type="Proteomes" id="UP000234240">
    <property type="component" value="Unassembled WGS sequence"/>
</dbReference>
<dbReference type="PANTHER" id="PTHR30309:SF0">
    <property type="entry name" value="GLYCEROL-3-PHOSPHATE ACYLTRANSFERASE-RELATED"/>
    <property type="match status" value="1"/>
</dbReference>
<dbReference type="AlphaFoldDB" id="A0A2N5E507"/>
<evidence type="ECO:0000313" key="11">
    <source>
        <dbReference type="EMBL" id="PLR36245.1"/>
    </source>
</evidence>
<evidence type="ECO:0000256" key="8">
    <source>
        <dbReference type="ARBA" id="ARBA00023209"/>
    </source>
</evidence>
<dbReference type="GO" id="GO:0005886">
    <property type="term" value="C:plasma membrane"/>
    <property type="evidence" value="ECO:0007669"/>
    <property type="project" value="UniProtKB-SubCell"/>
</dbReference>
<comment type="similarity">
    <text evidence="10">Belongs to the PlsY family.</text>
</comment>
<keyword evidence="9 10" id="KW-1208">Phospholipid metabolism</keyword>
<keyword evidence="4 10" id="KW-0812">Transmembrane</keyword>
<comment type="function">
    <text evidence="10">Catalyzes the transfer of an acyl group from acyl-phosphate (acyl-PO(4)) to glycerol-3-phosphate (G3P) to form lysophosphatidic acid (LPA). This enzyme utilizes acyl-phosphate as fatty acyl donor, but not acyl-CoA or acyl-ACP.</text>
</comment>
<dbReference type="HAMAP" id="MF_01043">
    <property type="entry name" value="PlsY"/>
    <property type="match status" value="1"/>
</dbReference>
<name>A0A2N5E507_9GAMM</name>
<evidence type="ECO:0000256" key="2">
    <source>
        <dbReference type="ARBA" id="ARBA00022516"/>
    </source>
</evidence>
<keyword evidence="6 10" id="KW-0443">Lipid metabolism</keyword>
<keyword evidence="8 10" id="KW-0594">Phospholipid biosynthesis</keyword>
<keyword evidence="3 10" id="KW-0808">Transferase</keyword>
<comment type="subunit">
    <text evidence="10">Probably interacts with PlsX.</text>
</comment>
<feature type="transmembrane region" description="Helical" evidence="10">
    <location>
        <begin position="168"/>
        <end position="188"/>
    </location>
</feature>
<evidence type="ECO:0000313" key="12">
    <source>
        <dbReference type="Proteomes" id="UP000234240"/>
    </source>
</evidence>
<keyword evidence="12" id="KW-1185">Reference proteome</keyword>
<sequence length="243" mass="26434">MARPDTTSSGICVLSIDVAIKTTPNERNHVMSATALGMIILAYLCGSISSAILVCRLARLPDPRQSGSGNPGATNVLRIGGRTAAAAVLIFDVLKGMLPVWLAYKSNVPPFYLGLTAIAACLGHIWPVFFHFRGGKGVATAFGAIAPIGWDLTGLMTGTWLLTVLLSGYSSLGAIVSALIAPFYVWWFKPQFTFPVAMLSCLILMRHHDNIQRLWRGQETKIWHKLRKRREEARKAAAGRKSS</sequence>
<comment type="catalytic activity">
    <reaction evidence="10">
        <text>an acyl phosphate + sn-glycerol 3-phosphate = a 1-acyl-sn-glycero-3-phosphate + phosphate</text>
        <dbReference type="Rhea" id="RHEA:34075"/>
        <dbReference type="ChEBI" id="CHEBI:43474"/>
        <dbReference type="ChEBI" id="CHEBI:57597"/>
        <dbReference type="ChEBI" id="CHEBI:57970"/>
        <dbReference type="ChEBI" id="CHEBI:59918"/>
        <dbReference type="EC" id="2.3.1.275"/>
    </reaction>
</comment>
<dbReference type="Pfam" id="PF02660">
    <property type="entry name" value="G3P_acyltransf"/>
    <property type="match status" value="1"/>
</dbReference>
<dbReference type="NCBIfam" id="TIGR00023">
    <property type="entry name" value="glycerol-3-phosphate 1-O-acyltransferase PlsY"/>
    <property type="match status" value="1"/>
</dbReference>
<proteinExistence type="inferred from homology"/>
<feature type="transmembrane region" description="Helical" evidence="10">
    <location>
        <begin position="35"/>
        <end position="58"/>
    </location>
</feature>
<keyword evidence="2 10" id="KW-0444">Lipid biosynthesis</keyword>
<organism evidence="11 12">
    <name type="scientific">Chimaeribacter californicus</name>
    <dbReference type="NCBI Taxonomy" id="2060067"/>
    <lineage>
        <taxon>Bacteria</taxon>
        <taxon>Pseudomonadati</taxon>
        <taxon>Pseudomonadota</taxon>
        <taxon>Gammaproteobacteria</taxon>
        <taxon>Enterobacterales</taxon>
        <taxon>Yersiniaceae</taxon>
        <taxon>Chimaeribacter</taxon>
    </lineage>
</organism>
<feature type="transmembrane region" description="Helical" evidence="10">
    <location>
        <begin position="110"/>
        <end position="129"/>
    </location>
</feature>
<dbReference type="GO" id="GO:0008654">
    <property type="term" value="P:phospholipid biosynthetic process"/>
    <property type="evidence" value="ECO:0007669"/>
    <property type="project" value="UniProtKB-UniRule"/>
</dbReference>
<evidence type="ECO:0000256" key="3">
    <source>
        <dbReference type="ARBA" id="ARBA00022679"/>
    </source>
</evidence>
<comment type="pathway">
    <text evidence="10">Lipid metabolism; phospholipid metabolism.</text>
</comment>
<comment type="subcellular location">
    <subcellularLocation>
        <location evidence="10">Cell membrane</location>
        <topology evidence="10">Multi-pass membrane protein</topology>
    </subcellularLocation>
</comment>
<keyword evidence="7 10" id="KW-0472">Membrane</keyword>
<feature type="transmembrane region" description="Helical" evidence="10">
    <location>
        <begin position="141"/>
        <end position="162"/>
    </location>
</feature>
<feature type="transmembrane region" description="Helical" evidence="10">
    <location>
        <begin position="79"/>
        <end position="104"/>
    </location>
</feature>
<gene>
    <name evidence="10" type="primary">plsY</name>
    <name evidence="11" type="ORF">CYR55_11805</name>
</gene>
<dbReference type="EMBL" id="PJZF01000009">
    <property type="protein sequence ID" value="PLR36245.1"/>
    <property type="molecule type" value="Genomic_DNA"/>
</dbReference>
<accession>A0A2N5E507</accession>
<protein>
    <recommendedName>
        <fullName evidence="10">Glycerol-3-phosphate acyltransferase</fullName>
    </recommendedName>
    <alternativeName>
        <fullName evidence="10">Acyl-PO4 G3P acyltransferase</fullName>
    </alternativeName>
    <alternativeName>
        <fullName evidence="10">Acyl-phosphate--glycerol-3-phosphate acyltransferase</fullName>
    </alternativeName>
    <alternativeName>
        <fullName evidence="10">G3P acyltransferase</fullName>
        <shortName evidence="10">GPAT</shortName>
        <ecNumber evidence="10">2.3.1.275</ecNumber>
    </alternativeName>
    <alternativeName>
        <fullName evidence="10">Lysophosphatidic acid synthase</fullName>
        <shortName evidence="10">LPA synthase</shortName>
    </alternativeName>
</protein>
<dbReference type="UniPathway" id="UPA00085"/>
<dbReference type="PANTHER" id="PTHR30309">
    <property type="entry name" value="INNER MEMBRANE PROTEIN YGIH"/>
    <property type="match status" value="1"/>
</dbReference>
<dbReference type="InterPro" id="IPR003811">
    <property type="entry name" value="G3P_acylTferase_PlsY"/>
</dbReference>
<dbReference type="GO" id="GO:0043772">
    <property type="term" value="F:acyl-phosphate glycerol-3-phosphate acyltransferase activity"/>
    <property type="evidence" value="ECO:0007669"/>
    <property type="project" value="UniProtKB-UniRule"/>
</dbReference>
<keyword evidence="11" id="KW-0012">Acyltransferase</keyword>
<dbReference type="SMART" id="SM01207">
    <property type="entry name" value="G3P_acyltransf"/>
    <property type="match status" value="1"/>
</dbReference>
<reference evidence="11 12" key="1">
    <citation type="submission" date="2017-12" db="EMBL/GenBank/DDBJ databases">
        <title>Characterization of six clinical isolates of Enterochimera gen. nov., a novel genus of the Yersiniaciae family and the three species Enterochimera arupensis sp. nov., Enterochimera coloradensis sp. nov, and Enterochimera californica sp. nov.</title>
        <authorList>
            <person name="Rossi A."/>
            <person name="Fisher M."/>
        </authorList>
    </citation>
    <scope>NUCLEOTIDE SEQUENCE [LARGE SCALE GENOMIC DNA]</scope>
    <source>
        <strain evidence="12">2015-Iso6</strain>
    </source>
</reference>
<evidence type="ECO:0000256" key="10">
    <source>
        <dbReference type="HAMAP-Rule" id="MF_01043"/>
    </source>
</evidence>
<keyword evidence="5 10" id="KW-1133">Transmembrane helix</keyword>
<evidence type="ECO:0000256" key="4">
    <source>
        <dbReference type="ARBA" id="ARBA00022692"/>
    </source>
</evidence>
<evidence type="ECO:0000256" key="1">
    <source>
        <dbReference type="ARBA" id="ARBA00022475"/>
    </source>
</evidence>
<comment type="caution">
    <text evidence="11">The sequence shown here is derived from an EMBL/GenBank/DDBJ whole genome shotgun (WGS) entry which is preliminary data.</text>
</comment>
<evidence type="ECO:0000256" key="9">
    <source>
        <dbReference type="ARBA" id="ARBA00023264"/>
    </source>
</evidence>
<dbReference type="EC" id="2.3.1.275" evidence="10"/>
<evidence type="ECO:0000256" key="6">
    <source>
        <dbReference type="ARBA" id="ARBA00023098"/>
    </source>
</evidence>
<evidence type="ECO:0000256" key="5">
    <source>
        <dbReference type="ARBA" id="ARBA00022989"/>
    </source>
</evidence>
<keyword evidence="1 10" id="KW-1003">Cell membrane</keyword>
<evidence type="ECO:0000256" key="7">
    <source>
        <dbReference type="ARBA" id="ARBA00023136"/>
    </source>
</evidence>